<evidence type="ECO:0000256" key="1">
    <source>
        <dbReference type="ARBA" id="ARBA00004236"/>
    </source>
</evidence>
<evidence type="ECO:0000256" key="4">
    <source>
        <dbReference type="ARBA" id="ARBA00022729"/>
    </source>
</evidence>
<dbReference type="Ensembl" id="ENSKMAT00000028001.1">
    <property type="protein sequence ID" value="ENSKMAP00000027655.1"/>
    <property type="gene ID" value="ENSKMAG00000020498.1"/>
</dbReference>
<dbReference type="GeneID" id="108249971"/>
<dbReference type="PANTHER" id="PTHR24037">
    <property type="entry name" value="HEART DEVELOPMENT PROTEIN WITH EGF-LIKE DOMAINS 1"/>
    <property type="match status" value="1"/>
</dbReference>
<feature type="compositionally biased region" description="Low complexity" evidence="10">
    <location>
        <begin position="23"/>
        <end position="33"/>
    </location>
</feature>
<feature type="chain" id="PRO_5044598517" evidence="12">
    <location>
        <begin position="19"/>
        <end position="472"/>
    </location>
</feature>
<feature type="signal peptide" evidence="12">
    <location>
        <begin position="1"/>
        <end position="18"/>
    </location>
</feature>
<keyword evidence="11" id="KW-0812">Transmembrane</keyword>
<evidence type="ECO:0000256" key="12">
    <source>
        <dbReference type="SAM" id="SignalP"/>
    </source>
</evidence>
<keyword evidence="2" id="KW-1003">Cell membrane</keyword>
<evidence type="ECO:0000256" key="10">
    <source>
        <dbReference type="SAM" id="MobiDB-lite"/>
    </source>
</evidence>
<evidence type="ECO:0000256" key="8">
    <source>
        <dbReference type="ARBA" id="ARBA00023180"/>
    </source>
</evidence>
<evidence type="ECO:0000256" key="5">
    <source>
        <dbReference type="ARBA" id="ARBA00022737"/>
    </source>
</evidence>
<feature type="compositionally biased region" description="Polar residues" evidence="10">
    <location>
        <begin position="349"/>
        <end position="365"/>
    </location>
</feature>
<dbReference type="CTD" id="799648"/>
<evidence type="ECO:0000259" key="13">
    <source>
        <dbReference type="PROSITE" id="PS50026"/>
    </source>
</evidence>
<dbReference type="GO" id="GO:0005886">
    <property type="term" value="C:plasma membrane"/>
    <property type="evidence" value="ECO:0007669"/>
    <property type="project" value="UniProtKB-SubCell"/>
</dbReference>
<dbReference type="InterPro" id="IPR000742">
    <property type="entry name" value="EGF"/>
</dbReference>
<feature type="compositionally biased region" description="Polar residues" evidence="10">
    <location>
        <begin position="427"/>
        <end position="461"/>
    </location>
</feature>
<dbReference type="Ensembl" id="ENSKMAT00000027972.1">
    <property type="protein sequence ID" value="ENSKMAP00000027626.1"/>
    <property type="gene ID" value="ENSKMAG00000020498.1"/>
</dbReference>
<feature type="region of interest" description="Disordered" evidence="10">
    <location>
        <begin position="23"/>
        <end position="76"/>
    </location>
</feature>
<keyword evidence="15" id="KW-1185">Reference proteome</keyword>
<evidence type="ECO:0000256" key="9">
    <source>
        <dbReference type="PROSITE-ProRule" id="PRU00076"/>
    </source>
</evidence>
<feature type="compositionally biased region" description="Polar residues" evidence="10">
    <location>
        <begin position="41"/>
        <end position="75"/>
    </location>
</feature>
<dbReference type="RefSeq" id="XP_017295138.1">
    <property type="nucleotide sequence ID" value="XM_017439649.3"/>
</dbReference>
<comment type="caution">
    <text evidence="9">Lacks conserved residue(s) required for the propagation of feature annotation.</text>
</comment>
<evidence type="ECO:0000256" key="11">
    <source>
        <dbReference type="SAM" id="Phobius"/>
    </source>
</evidence>
<protein>
    <submittedName>
        <fullName evidence="14">Mucin 13b, cell surface associated</fullName>
    </submittedName>
</protein>
<keyword evidence="3 9" id="KW-0245">EGF-like domain</keyword>
<keyword evidence="8" id="KW-0325">Glycoprotein</keyword>
<keyword evidence="11" id="KW-1133">Transmembrane helix</keyword>
<dbReference type="Proteomes" id="UP000264800">
    <property type="component" value="Unplaced"/>
</dbReference>
<organism evidence="14 15">
    <name type="scientific">Kryptolebias marmoratus</name>
    <name type="common">Mangrove killifish</name>
    <name type="synonym">Rivulus marmoratus</name>
    <dbReference type="NCBI Taxonomy" id="37003"/>
    <lineage>
        <taxon>Eukaryota</taxon>
        <taxon>Metazoa</taxon>
        <taxon>Chordata</taxon>
        <taxon>Craniata</taxon>
        <taxon>Vertebrata</taxon>
        <taxon>Euteleostomi</taxon>
        <taxon>Actinopterygii</taxon>
        <taxon>Neopterygii</taxon>
        <taxon>Teleostei</taxon>
        <taxon>Neoteleostei</taxon>
        <taxon>Acanthomorphata</taxon>
        <taxon>Ovalentaria</taxon>
        <taxon>Atherinomorphae</taxon>
        <taxon>Cyprinodontiformes</taxon>
        <taxon>Rivulidae</taxon>
        <taxon>Kryptolebias</taxon>
    </lineage>
</organism>
<dbReference type="AlphaFoldDB" id="A0A3Q3BDN4"/>
<dbReference type="Gene3D" id="2.10.25.10">
    <property type="entry name" value="Laminin"/>
    <property type="match status" value="1"/>
</dbReference>
<dbReference type="Pfam" id="PF01390">
    <property type="entry name" value="SEA"/>
    <property type="match status" value="1"/>
</dbReference>
<dbReference type="Ensembl" id="ENSKMAT00000027986.1">
    <property type="protein sequence ID" value="ENSKMAP00000027640.1"/>
    <property type="gene ID" value="ENSKMAG00000020498.1"/>
</dbReference>
<evidence type="ECO:0000256" key="6">
    <source>
        <dbReference type="ARBA" id="ARBA00023136"/>
    </source>
</evidence>
<dbReference type="PROSITE" id="PS50026">
    <property type="entry name" value="EGF_3"/>
    <property type="match status" value="1"/>
</dbReference>
<keyword evidence="7" id="KW-1015">Disulfide bond</keyword>
<evidence type="ECO:0000313" key="14">
    <source>
        <dbReference type="Ensembl" id="ENSKMAP00000027655.1"/>
    </source>
</evidence>
<dbReference type="InterPro" id="IPR000082">
    <property type="entry name" value="SEA_dom"/>
</dbReference>
<dbReference type="PANTHER" id="PTHR24037:SF10">
    <property type="entry name" value="MUCIN-13"/>
    <property type="match status" value="1"/>
</dbReference>
<dbReference type="Ensembl" id="ENSKMAT00000028018.1">
    <property type="protein sequence ID" value="ENSKMAP00000027672.1"/>
    <property type="gene ID" value="ENSKMAG00000020498.1"/>
</dbReference>
<feature type="region of interest" description="Disordered" evidence="10">
    <location>
        <begin position="349"/>
        <end position="472"/>
    </location>
</feature>
<accession>A0A3Q3BDN4</accession>
<dbReference type="STRING" id="37003.ENSKMAP00000027685"/>
<sequence>MAKKFILLAVLFIVSAIAESTTDTTATPGTSVSVATEAPGTISTEAPDTNSTDAPSTAPVSTATQVPPTESSNPCDPNPCFDGSTCEAHFNMTYVCLCPPGEIYNSVTCQKVKVFPGQLMLDITYDPKMEDKRSAEFLNASLEIISALQEIFKNGTSSVLELRKAETNTDSKKSSDKVDASIEIAFEITNTITEKDVQEKLEAASNDTKCTNCVLKGSTFSAKDLCSYPKSCDSVSTTCKSKDGTFNCSCSPGYIETTFSDKICFACPSGKKAEGGECKNCPPLRTGFNCQDNGLLVAVIVASLLGGLMLISLIVLPIVIVKMKKKSSKTSKAEDFGKPYVSHSVAKSQLANSSVHNGQPSSFNPPASGMAANPGVPRFPRATSGARDNGSNLEMMPGNSRQNLISAGKSSWINDDEDDKFSFGRSRPQSNYYEQNRPQQNPYAQSRGVNPYAQSQGNSNPYYVPDDDRWSR</sequence>
<dbReference type="SUPFAM" id="SSF57196">
    <property type="entry name" value="EGF/Laminin"/>
    <property type="match status" value="1"/>
</dbReference>
<dbReference type="OMA" id="HKQCLIK"/>
<feature type="transmembrane region" description="Helical" evidence="11">
    <location>
        <begin position="295"/>
        <end position="321"/>
    </location>
</feature>
<comment type="subcellular location">
    <subcellularLocation>
        <location evidence="1">Cell membrane</location>
    </subcellularLocation>
</comment>
<name>A0A3Q3BDN4_KRYMA</name>
<dbReference type="GeneTree" id="ENSGT00710000106813"/>
<keyword evidence="5" id="KW-0677">Repeat</keyword>
<keyword evidence="4 12" id="KW-0732">Signal</keyword>
<reference evidence="14" key="1">
    <citation type="submission" date="2025-05" db="UniProtKB">
        <authorList>
            <consortium name="Ensembl"/>
        </authorList>
    </citation>
    <scope>IDENTIFICATION</scope>
</reference>
<proteinExistence type="predicted"/>
<feature type="compositionally biased region" description="Polar residues" evidence="10">
    <location>
        <begin position="399"/>
        <end position="413"/>
    </location>
</feature>
<keyword evidence="6 11" id="KW-0472">Membrane</keyword>
<dbReference type="KEGG" id="kmr:108249971"/>
<dbReference type="OrthoDB" id="8446891at2759"/>
<evidence type="ECO:0000256" key="2">
    <source>
        <dbReference type="ARBA" id="ARBA00022475"/>
    </source>
</evidence>
<dbReference type="SMART" id="SM00181">
    <property type="entry name" value="EGF"/>
    <property type="match status" value="2"/>
</dbReference>
<evidence type="ECO:0000256" key="7">
    <source>
        <dbReference type="ARBA" id="ARBA00023157"/>
    </source>
</evidence>
<evidence type="ECO:0000313" key="15">
    <source>
        <dbReference type="Proteomes" id="UP000264800"/>
    </source>
</evidence>
<feature type="domain" description="EGF-like" evidence="13">
    <location>
        <begin position="71"/>
        <end position="110"/>
    </location>
</feature>
<dbReference type="Ensembl" id="ENSKMAT00000028031.1">
    <property type="protein sequence ID" value="ENSKMAP00000027685.1"/>
    <property type="gene ID" value="ENSKMAG00000020498.1"/>
</dbReference>
<evidence type="ECO:0000256" key="3">
    <source>
        <dbReference type="ARBA" id="ARBA00022536"/>
    </source>
</evidence>